<feature type="compositionally biased region" description="Basic and acidic residues" evidence="1">
    <location>
        <begin position="14"/>
        <end position="39"/>
    </location>
</feature>
<dbReference type="Pfam" id="PF00646">
    <property type="entry name" value="F-box"/>
    <property type="match status" value="1"/>
</dbReference>
<feature type="transmembrane region" description="Helical" evidence="2">
    <location>
        <begin position="855"/>
        <end position="874"/>
    </location>
</feature>
<feature type="transmembrane region" description="Helical" evidence="2">
    <location>
        <begin position="233"/>
        <end position="252"/>
    </location>
</feature>
<proteinExistence type="predicted"/>
<organism evidence="4 5">
    <name type="scientific">Pythium oligandrum</name>
    <name type="common">Mycoparasitic fungus</name>
    <dbReference type="NCBI Taxonomy" id="41045"/>
    <lineage>
        <taxon>Eukaryota</taxon>
        <taxon>Sar</taxon>
        <taxon>Stramenopiles</taxon>
        <taxon>Oomycota</taxon>
        <taxon>Peronosporomycetes</taxon>
        <taxon>Pythiales</taxon>
        <taxon>Pythiaceae</taxon>
        <taxon>Pythium</taxon>
    </lineage>
</organism>
<feature type="transmembrane region" description="Helical" evidence="2">
    <location>
        <begin position="387"/>
        <end position="409"/>
    </location>
</feature>
<feature type="transmembrane region" description="Helical" evidence="2">
    <location>
        <begin position="415"/>
        <end position="435"/>
    </location>
</feature>
<feature type="transmembrane region" description="Helical" evidence="2">
    <location>
        <begin position="798"/>
        <end position="816"/>
    </location>
</feature>
<dbReference type="CDD" id="cd09917">
    <property type="entry name" value="F-box_SF"/>
    <property type="match status" value="1"/>
</dbReference>
<keyword evidence="2" id="KW-0472">Membrane</keyword>
<feature type="transmembrane region" description="Helical" evidence="2">
    <location>
        <begin position="1022"/>
        <end position="1044"/>
    </location>
</feature>
<keyword evidence="2" id="KW-1133">Transmembrane helix</keyword>
<feature type="transmembrane region" description="Helical" evidence="2">
    <location>
        <begin position="456"/>
        <end position="484"/>
    </location>
</feature>
<feature type="transmembrane region" description="Helical" evidence="2">
    <location>
        <begin position="880"/>
        <end position="902"/>
    </location>
</feature>
<feature type="transmembrane region" description="Helical" evidence="2">
    <location>
        <begin position="347"/>
        <end position="366"/>
    </location>
</feature>
<feature type="transmembrane region" description="Helical" evidence="2">
    <location>
        <begin position="626"/>
        <end position="649"/>
    </location>
</feature>
<keyword evidence="5" id="KW-1185">Reference proteome</keyword>
<dbReference type="EMBL" id="SPLM01000108">
    <property type="protein sequence ID" value="TMW60815.1"/>
    <property type="molecule type" value="Genomic_DNA"/>
</dbReference>
<dbReference type="InterPro" id="IPR036047">
    <property type="entry name" value="F-box-like_dom_sf"/>
</dbReference>
<evidence type="ECO:0000256" key="1">
    <source>
        <dbReference type="SAM" id="MobiDB-lite"/>
    </source>
</evidence>
<evidence type="ECO:0000313" key="5">
    <source>
        <dbReference type="Proteomes" id="UP000794436"/>
    </source>
</evidence>
<feature type="transmembrane region" description="Helical" evidence="2">
    <location>
        <begin position="1344"/>
        <end position="1367"/>
    </location>
</feature>
<sequence length="1376" mass="153838">MAPASCSVAAGHAPARERTTQHARQDAEKPRVAVDTHPSDVKSSAVAARVAREATRLGDLLLRMTQISPKHQKTQEPACSQRLRVSGGHSMLVVTVSCVLAMRAALMLDLPLRLQQFIGGILLVASAGTMYLLLCYLLSTNERTFLIGDLLLDRSNPLTWNHDRLRYFLEVCSWMASVWCSYAVFHSLLFSILGGALAAVGLAVFSDFCAAYIRVVKERMNKHRRQALKQVAWVKGGLSYLCVGYVITGNWRNLYGFLSGERGELQSIEDLVFGYLLITLVGVSLIVASELLLLYEPTRNAGITLQSRIVDARRNWEERTWRSMLESTAVFGTTMVSYHVTQDILTSLQLGTLVGVALILVGDALSSRFIMFSRRPDAIPSDHWIKLVPVGVMMFWFAIQVGSVLVNLVTLPSSVGFTLVWIVTISAISLTIIALSDNQSVIGRLASIGRELGGRLCMLSVTGIAFLVCHGWPAIAFSTLLSWFCISLSRECWNEIEAREARRAQQGRTGSDATEHHKIPVVMEGDDIESPSWSSFVIGHVRRKYSYLYKRVKWTFIPIVVLSVLDVCSTIFVMSKNNTLELKLSQFSAGNVVVSTGVGYLTSNIRRELHPEVLVKTGVQHYKNKWILFPLHAFIEAMVFLAVFCGTFAATSTVFSSITLASLSGIVISVGGHWVCSRLNLSVGNRTRIQLTASCAIVFCLFLVAWVSLVCLFSIYHYIDNLEAAFCLASLAGVLFLATSELFLLWEPTREIGHILQCRVTHAKENWMAEPLRSFLEVFTWLAVICGTFALYDDLLLALQLGTFSGIALALSGEFYRRNRSKLIPWEDGMNLAPSSDTDGFMSKELDQNAERPRVLPAMLLFAYIGSGTFQWIYENIRSLEVTVVLATFAGFVFLCVADLLVQYRPTRWAGIILQDRFLRARENWHENPVRSFVELGCFLGVIYGSYAIYGDLVVAVQLGTVSGMLVALFGERLRSRARSLPLAGEDDLNDKNQILPLPVMSLLGLVGAVAFNIIYTHLRSLEVAFVLATTSGVAFAVLGDVFVRWKPTRKVGLILQERILYIQYNLKVHPQRTWIELLSLTAALYASYGFLWPKDLLVAMQFGTFTGIFTCVCDELTMEYIADFEQNVVQGASRRRASHAQPNSDLLALPYEIQFEIAHFLSPEDLLVARATCHKINNMLRAESARYWLYSSLRRKFRNLQQVQTETRVADQVRSLVYDAITLVLPRIFIARDRTEILASGSGLSRTLKWVYLNAEWIRSQGLVPLAERHHIPTITFQPGDAGFDVFRHMPDKAFLNITVERDESMLIKQISVPVGVYAKIQADPLSFVAAETLSELDAFSNWHIAFVVFSAMTLIFIGQFSSVAIREHMLPKWF</sequence>
<feature type="transmembrane region" description="Helical" evidence="2">
    <location>
        <begin position="774"/>
        <end position="792"/>
    </location>
</feature>
<dbReference type="OrthoDB" id="162437at2759"/>
<feature type="transmembrane region" description="Helical" evidence="2">
    <location>
        <begin position="696"/>
        <end position="719"/>
    </location>
</feature>
<dbReference type="InterPro" id="IPR001810">
    <property type="entry name" value="F-box_dom"/>
</dbReference>
<gene>
    <name evidence="4" type="ORF">Poli38472_000857</name>
</gene>
<dbReference type="SUPFAM" id="SSF81383">
    <property type="entry name" value="F-box domain"/>
    <property type="match status" value="1"/>
</dbReference>
<dbReference type="PROSITE" id="PS50181">
    <property type="entry name" value="FBOX"/>
    <property type="match status" value="1"/>
</dbReference>
<accession>A0A8K1CDJ1</accession>
<protein>
    <recommendedName>
        <fullName evidence="3">F-box domain-containing protein</fullName>
    </recommendedName>
</protein>
<feature type="region of interest" description="Disordered" evidence="1">
    <location>
        <begin position="1"/>
        <end position="39"/>
    </location>
</feature>
<keyword evidence="2" id="KW-0812">Transmembrane</keyword>
<feature type="transmembrane region" description="Helical" evidence="2">
    <location>
        <begin position="114"/>
        <end position="138"/>
    </location>
</feature>
<name>A0A8K1CDJ1_PYTOL</name>
<comment type="caution">
    <text evidence="4">The sequence shown here is derived from an EMBL/GenBank/DDBJ whole genome shotgun (WGS) entry which is preliminary data.</text>
</comment>
<dbReference type="Proteomes" id="UP000794436">
    <property type="component" value="Unassembled WGS sequence"/>
</dbReference>
<feature type="transmembrane region" description="Helical" evidence="2">
    <location>
        <begin position="655"/>
        <end position="675"/>
    </location>
</feature>
<feature type="transmembrane region" description="Helical" evidence="2">
    <location>
        <begin position="995"/>
        <end position="1016"/>
    </location>
</feature>
<feature type="transmembrane region" description="Helical" evidence="2">
    <location>
        <begin position="554"/>
        <end position="574"/>
    </location>
</feature>
<feature type="domain" description="F-box" evidence="3">
    <location>
        <begin position="1144"/>
        <end position="1192"/>
    </location>
</feature>
<dbReference type="SMART" id="SM00256">
    <property type="entry name" value="FBOX"/>
    <property type="match status" value="1"/>
</dbReference>
<evidence type="ECO:0000313" key="4">
    <source>
        <dbReference type="EMBL" id="TMW60815.1"/>
    </source>
</evidence>
<feature type="transmembrane region" description="Helical" evidence="2">
    <location>
        <begin position="191"/>
        <end position="213"/>
    </location>
</feature>
<reference evidence="4" key="1">
    <citation type="submission" date="2019-03" db="EMBL/GenBank/DDBJ databases">
        <title>Long read genome sequence of the mycoparasitic Pythium oligandrum ATCC 38472 isolated from sugarbeet rhizosphere.</title>
        <authorList>
            <person name="Gaulin E."/>
        </authorList>
    </citation>
    <scope>NUCLEOTIDE SEQUENCE</scope>
    <source>
        <strain evidence="4">ATCC 38472_TT</strain>
    </source>
</reference>
<evidence type="ECO:0000256" key="2">
    <source>
        <dbReference type="SAM" id="Phobius"/>
    </source>
</evidence>
<feature type="transmembrane region" description="Helical" evidence="2">
    <location>
        <begin position="725"/>
        <end position="746"/>
    </location>
</feature>
<feature type="transmembrane region" description="Helical" evidence="2">
    <location>
        <begin position="90"/>
        <end position="108"/>
    </location>
</feature>
<feature type="transmembrane region" description="Helical" evidence="2">
    <location>
        <begin position="167"/>
        <end position="185"/>
    </location>
</feature>
<evidence type="ECO:0000259" key="3">
    <source>
        <dbReference type="PROSITE" id="PS50181"/>
    </source>
</evidence>
<feature type="transmembrane region" description="Helical" evidence="2">
    <location>
        <begin position="272"/>
        <end position="295"/>
    </location>
</feature>